<evidence type="ECO:0000313" key="7">
    <source>
        <dbReference type="Proteomes" id="UP000188559"/>
    </source>
</evidence>
<dbReference type="EMBL" id="MNPV01000001">
    <property type="protein sequence ID" value="ONH48203.1"/>
    <property type="molecule type" value="Genomic_DNA"/>
</dbReference>
<dbReference type="PROSITE" id="PS51450">
    <property type="entry name" value="LRR"/>
    <property type="match status" value="3"/>
</dbReference>
<dbReference type="PANTHER" id="PTHR45617:SF181">
    <property type="entry name" value="LP04042P"/>
    <property type="match status" value="1"/>
</dbReference>
<comment type="caution">
    <text evidence="6">The sequence shown here is derived from an EMBL/GenBank/DDBJ whole genome shotgun (WGS) entry which is preliminary data.</text>
</comment>
<accession>A0A1V2JRZ3</accession>
<keyword evidence="2" id="KW-0677">Repeat</keyword>
<evidence type="ECO:0000256" key="1">
    <source>
        <dbReference type="ARBA" id="ARBA00022614"/>
    </source>
</evidence>
<dbReference type="SUPFAM" id="SSF52058">
    <property type="entry name" value="L domain-like"/>
    <property type="match status" value="2"/>
</dbReference>
<evidence type="ECO:0000256" key="3">
    <source>
        <dbReference type="SAM" id="Coils"/>
    </source>
</evidence>
<dbReference type="InterPro" id="IPR001611">
    <property type="entry name" value="Leu-rich_rpt"/>
</dbReference>
<keyword evidence="1" id="KW-0433">Leucine-rich repeat</keyword>
<dbReference type="PANTHER" id="PTHR45617">
    <property type="entry name" value="LEUCINE RICH REPEAT FAMILY PROTEIN"/>
    <property type="match status" value="1"/>
</dbReference>
<evidence type="ECO:0000313" key="6">
    <source>
        <dbReference type="EMBL" id="ONH48203.1"/>
    </source>
</evidence>
<organism evidence="6 7">
    <name type="scientific">Pseudomonas azotoformans</name>
    <dbReference type="NCBI Taxonomy" id="47878"/>
    <lineage>
        <taxon>Bacteria</taxon>
        <taxon>Pseudomonadati</taxon>
        <taxon>Pseudomonadota</taxon>
        <taxon>Gammaproteobacteria</taxon>
        <taxon>Pseudomonadales</taxon>
        <taxon>Pseudomonadaceae</taxon>
        <taxon>Pseudomonas</taxon>
    </lineage>
</organism>
<reference evidence="6 7" key="1">
    <citation type="submission" date="2016-10" db="EMBL/GenBank/DDBJ databases">
        <title>Pseudomonas lactis sp. nov. and Pseudomonas paralactis sp. nov., isolated from bovine raw milk.</title>
        <authorList>
            <person name="Von Neubeck M."/>
            <person name="Huptas C."/>
            <person name="Glueck C."/>
            <person name="Krewinkel M."/>
            <person name="Stoeckel M."/>
            <person name="Stressler T."/>
            <person name="Fischer L."/>
            <person name="Hinrichs J."/>
            <person name="Scherer S."/>
            <person name="Wenning M."/>
        </authorList>
    </citation>
    <scope>NUCLEOTIDE SEQUENCE [LARGE SCALE GENOMIC DNA]</scope>
    <source>
        <strain evidence="6 7">DSM 18862</strain>
    </source>
</reference>
<dbReference type="Gene3D" id="3.80.10.10">
    <property type="entry name" value="Ribonuclease Inhibitor"/>
    <property type="match status" value="3"/>
</dbReference>
<dbReference type="OrthoDB" id="1467561at2"/>
<keyword evidence="7" id="KW-1185">Reference proteome</keyword>
<proteinExistence type="predicted"/>
<dbReference type="Pfam" id="PF20178">
    <property type="entry name" value="ToxA_N"/>
    <property type="match status" value="1"/>
</dbReference>
<dbReference type="Proteomes" id="UP000188559">
    <property type="component" value="Unassembled WGS sequence"/>
</dbReference>
<dbReference type="SMART" id="SM00369">
    <property type="entry name" value="LRR_TYP"/>
    <property type="match status" value="9"/>
</dbReference>
<evidence type="ECO:0000259" key="5">
    <source>
        <dbReference type="Pfam" id="PF20178"/>
    </source>
</evidence>
<feature type="region of interest" description="Disordered" evidence="4">
    <location>
        <begin position="1"/>
        <end position="20"/>
    </location>
</feature>
<evidence type="ECO:0000256" key="2">
    <source>
        <dbReference type="ARBA" id="ARBA00022737"/>
    </source>
</evidence>
<feature type="domain" description="Dermonecrotic toxin N-terminal" evidence="5">
    <location>
        <begin position="81"/>
        <end position="344"/>
    </location>
</feature>
<feature type="coiled-coil region" evidence="3">
    <location>
        <begin position="1668"/>
        <end position="1695"/>
    </location>
</feature>
<dbReference type="InterPro" id="IPR003591">
    <property type="entry name" value="Leu-rich_rpt_typical-subtyp"/>
</dbReference>
<keyword evidence="3" id="KW-0175">Coiled coil</keyword>
<name>A0A1V2JRZ3_PSEAZ</name>
<dbReference type="GeneID" id="57375429"/>
<dbReference type="InterPro" id="IPR032675">
    <property type="entry name" value="LRR_dom_sf"/>
</dbReference>
<gene>
    <name evidence="6" type="ORF">BLL37_02240</name>
</gene>
<dbReference type="RefSeq" id="WP_071493989.1">
    <property type="nucleotide sequence ID" value="NZ_LT629702.1"/>
</dbReference>
<evidence type="ECO:0000256" key="4">
    <source>
        <dbReference type="SAM" id="MobiDB-lite"/>
    </source>
</evidence>
<sequence length="1965" mass="219901">MTTPTSPVPAVSDNSRPDQDFEPLTGALPGWLLSASVRQREAFKKAAPLPLPTANAAQQAAFKQLNGAHWQAQSRVDNALKDLKDAKAFGKPLLADALKHQFNLELDVETTFIRLYIPLTIPWFPVRSGAARAWTVSLLDAALHNFEHKETLADAYEPASTYITRPDASGRFDTLPAIKHQLPVAVFAQLCRDLDLGARYLRYLRSGLGMDSPVASAVLQTKVDASQKAALRAALQLARLQQDIQDDYAQVIEGFIDGRTGLRLGTDAVLCHEFSMMGTPLTGILLFAPDLENTRSVRRLVAYVPDDPEHPLKEYRSALAFKQELTRQLRATDYQAFFSRFVAHEHLGAFFADLSQRLEKITWHPSDQGKGLAPWRAEPTDDPKLQFSAIPILGDPWVFLYQSRLNKILNDARTLAVATATVDRNARWARWDAFVNVASSIVNTLLMVVAPFIPGLGELMLGYMAYQLLDDVFEGIVDWAEGLDREAFAHLMGLLESAVQLGLFSAGTQIGVPELRKLLSPQTLAFIDRFKPVTLANGARRYWKPDLEPYQQKLQLPPHLGIDARGLHDVRKESILPLEGKLYAVKKSPEDGQYRIQHPTRADAYQPQLHHNEHGTWRTELDQPLQWAKPTLLGRLGHRAQGLSDADRELALTLSGTPEDGLRKMHLHSEPLPPLLDDALARLRIERDLDTLIERLNSDDPAVYGRIDPQDLLQLLTANGSWPHTRGLRFLDDQGRVAWTFGDQFKPLVQIHEAQLTNGDLLKAVLKALTPEEIRAQFGERASDPQLSLETRARNLRKRLAEIARKHRGALFESRYGFRQHSAHPQAQRLIDSAPGLPASVAEKLLGQATAQELTALREQRTPPRLAQLAQAALTEVRLNRAYEGQHLDSHINLDSDQLTLSALRLLPGWSTDVNLQARHRTIDGPLWRSIGPDTAPIRRSLVRLDSGRYVPYDERGPLSGETDLYTSILHALPDAQRDQLNIGIHQGPELRERLRQHPPPRHELRVLLGAEPEPAVETLQLLGNDAGYAQQPRTAGSPVSLQQRARTLYPGLRDTQLHALIEQLQTRPGGAATQLAQLAQEYTQLNRDLLAWQTDIPTHHPTSAQALSTWERRQEEQNRLTIAHQLKQAWRRETRIDDYYEDPARDGHVLNLNANFLGELPRLDAQFDHISMLLLDGSEYLQGVLPFLSRFPMLRQLGVMNTPLDVLPAHITSLPQLNSLQLSNCRITLTPESLARLSAMHQLRSLDLNGNPLGLVPSVEALPELVALDLSNTGIERLPAGLLSRTELQAAILNDNRISTLPEAMFELSAESSRRFDLSRNPLSRATLEKVKTYYQAHGTYLEANALPADMSDAQRLFPTFRDEQINRFIFDLPGDIEAGRVALAQLAADYQTLTEELQTWARAPALSDVERGRRTVLKELLERSWRRETPQQTRWLNSLEISRALAGELPQLSIRFEHIGGIRIEGNGRPLHLDHFLSSFNKLNVVDISDAPLGDIPAPLFNLQRLEFLGLPRCSITLSASSVRGLEGMSNLAFLDLNHNPLGLVPDFNRLPQLSRVHLRNTGLREVPTGLLSSELHAAVDLSNNAIEDLPASLSDLPDAIARGVDLSGNPLSGQALERIKAYCQRTGEFFRARVSDAQRARVQQLYPTFIASEADRFSFKLPGTMSDIDAEMSELEEEYRQLDTDLDEWIVDVPTHHPILDIPLDEQTRATQQLVRRNFKTLLKQAWRYESPEDEESLDEELTHALILETPILGALPQLNARFEHVTSFELISDGTTTEVDGTLRGFSELQTLTLNRCSLQTLPTSIFSMPHLSSLDLAECRLSLTPESARSLENLNGIEFLDLSNNPLGHAPAVSRLYQLSSLHLRDAQLREVPEGVFQLPSLHTLDLSNNLIETLPEAILEVATTFDNDSDLRGNPLSEHSLELLRQYYLRTGFALYVQAATRDAAGNRLIPPQGPPEEE</sequence>
<protein>
    <recommendedName>
        <fullName evidence="5">Dermonecrotic toxin N-terminal domain-containing protein</fullName>
    </recommendedName>
</protein>
<dbReference type="InterPro" id="IPR046673">
    <property type="entry name" value="ToxA_N"/>
</dbReference>